<organism evidence="3 4">
    <name type="scientific">Couchioplanes caeruleus</name>
    <dbReference type="NCBI Taxonomy" id="56438"/>
    <lineage>
        <taxon>Bacteria</taxon>
        <taxon>Bacillati</taxon>
        <taxon>Actinomycetota</taxon>
        <taxon>Actinomycetes</taxon>
        <taxon>Micromonosporales</taxon>
        <taxon>Micromonosporaceae</taxon>
        <taxon>Couchioplanes</taxon>
    </lineage>
</organism>
<keyword evidence="2" id="KW-1133">Transmembrane helix</keyword>
<dbReference type="AlphaFoldDB" id="A0A3N1GPB5"/>
<name>A0A3N1GPB5_9ACTN</name>
<protein>
    <submittedName>
        <fullName evidence="3">Uncharacterized protein</fullName>
    </submittedName>
</protein>
<accession>A0A3N1GPB5</accession>
<evidence type="ECO:0000256" key="1">
    <source>
        <dbReference type="SAM" id="MobiDB-lite"/>
    </source>
</evidence>
<evidence type="ECO:0000313" key="3">
    <source>
        <dbReference type="EMBL" id="ROP32087.1"/>
    </source>
</evidence>
<proteinExistence type="predicted"/>
<reference evidence="3 4" key="1">
    <citation type="submission" date="2018-11" db="EMBL/GenBank/DDBJ databases">
        <title>Sequencing the genomes of 1000 actinobacteria strains.</title>
        <authorList>
            <person name="Klenk H.-P."/>
        </authorList>
    </citation>
    <scope>NUCLEOTIDE SEQUENCE [LARGE SCALE GENOMIC DNA]</scope>
    <source>
        <strain evidence="3 4">DSM 43634</strain>
    </source>
</reference>
<keyword evidence="2" id="KW-0812">Transmembrane</keyword>
<sequence>MLLSPITPAKARAKTGAVSEHEPRWYDEIPSRGMWRIRRRDKLEFAIAALLLTGLLGLLVFGVSRESPQPPRPNPASSSGVTLPVDSPAS</sequence>
<evidence type="ECO:0000313" key="4">
    <source>
        <dbReference type="Proteomes" id="UP000271683"/>
    </source>
</evidence>
<keyword evidence="2" id="KW-0472">Membrane</keyword>
<evidence type="ECO:0000256" key="2">
    <source>
        <dbReference type="SAM" id="Phobius"/>
    </source>
</evidence>
<feature type="transmembrane region" description="Helical" evidence="2">
    <location>
        <begin position="43"/>
        <end position="63"/>
    </location>
</feature>
<comment type="caution">
    <text evidence="3">The sequence shown here is derived from an EMBL/GenBank/DDBJ whole genome shotgun (WGS) entry which is preliminary data.</text>
</comment>
<gene>
    <name evidence="3" type="ORF">EDD30_5017</name>
</gene>
<dbReference type="Proteomes" id="UP000271683">
    <property type="component" value="Unassembled WGS sequence"/>
</dbReference>
<dbReference type="EMBL" id="RJKL01000001">
    <property type="protein sequence ID" value="ROP32087.1"/>
    <property type="molecule type" value="Genomic_DNA"/>
</dbReference>
<feature type="region of interest" description="Disordered" evidence="1">
    <location>
        <begin position="66"/>
        <end position="90"/>
    </location>
</feature>